<dbReference type="Proteomes" id="UP000198525">
    <property type="component" value="Unassembled WGS sequence"/>
</dbReference>
<dbReference type="AlphaFoldDB" id="A0A1G8MZ70"/>
<sequence>MTTRLPAEPSSRHPAVSRADRKAQLIDTIERQRIDILVEAHRWREASRPLDEGWHHLMRFKTAFIAAGGVALYQGARHPHSLIRLARRGLAGALLVNRARRLLRLVR</sequence>
<gene>
    <name evidence="1" type="ORF">SAMN04487954_101173</name>
</gene>
<organism evidence="1 2">
    <name type="scientific">Billgrantia gudaonensis</name>
    <dbReference type="NCBI Taxonomy" id="376427"/>
    <lineage>
        <taxon>Bacteria</taxon>
        <taxon>Pseudomonadati</taxon>
        <taxon>Pseudomonadota</taxon>
        <taxon>Gammaproteobacteria</taxon>
        <taxon>Oceanospirillales</taxon>
        <taxon>Halomonadaceae</taxon>
        <taxon>Billgrantia</taxon>
    </lineage>
</organism>
<dbReference type="InterPro" id="IPR025612">
    <property type="entry name" value="YqjK"/>
</dbReference>
<dbReference type="Pfam" id="PF13997">
    <property type="entry name" value="YqjK"/>
    <property type="match status" value="1"/>
</dbReference>
<proteinExistence type="predicted"/>
<evidence type="ECO:0000313" key="1">
    <source>
        <dbReference type="EMBL" id="SDI73155.1"/>
    </source>
</evidence>
<dbReference type="EMBL" id="FNES01000001">
    <property type="protein sequence ID" value="SDI73155.1"/>
    <property type="molecule type" value="Genomic_DNA"/>
</dbReference>
<dbReference type="STRING" id="376427.SAMN04487954_101173"/>
<evidence type="ECO:0000313" key="2">
    <source>
        <dbReference type="Proteomes" id="UP000198525"/>
    </source>
</evidence>
<keyword evidence="2" id="KW-1185">Reference proteome</keyword>
<name>A0A1G8MZ70_9GAMM</name>
<protein>
    <submittedName>
        <fullName evidence="1">YqjK-like protein</fullName>
    </submittedName>
</protein>
<accession>A0A1G8MZ70</accession>
<dbReference type="RefSeq" id="WP_176761421.1">
    <property type="nucleotide sequence ID" value="NZ_FNES01000001.1"/>
</dbReference>
<reference evidence="1 2" key="1">
    <citation type="submission" date="2016-10" db="EMBL/GenBank/DDBJ databases">
        <authorList>
            <person name="de Groot N.N."/>
        </authorList>
    </citation>
    <scope>NUCLEOTIDE SEQUENCE [LARGE SCALE GENOMIC DNA]</scope>
    <source>
        <strain evidence="1 2">CGMCC 1.6133</strain>
    </source>
</reference>